<proteinExistence type="predicted"/>
<feature type="signal peptide" evidence="1">
    <location>
        <begin position="1"/>
        <end position="19"/>
    </location>
</feature>
<sequence length="72" mass="7403">MRSRLLLLLLSGIIRTGGSARVRTRLDDGVGSACASYSVTAQGGVAGTHSIQSPPFVCVCVRAGRNATREGA</sequence>
<dbReference type="AlphaFoldDB" id="A0A2M4B7R7"/>
<evidence type="ECO:0000256" key="1">
    <source>
        <dbReference type="SAM" id="SignalP"/>
    </source>
</evidence>
<organism evidence="2">
    <name type="scientific">Anopheles triannulatus</name>
    <dbReference type="NCBI Taxonomy" id="58253"/>
    <lineage>
        <taxon>Eukaryota</taxon>
        <taxon>Metazoa</taxon>
        <taxon>Ecdysozoa</taxon>
        <taxon>Arthropoda</taxon>
        <taxon>Hexapoda</taxon>
        <taxon>Insecta</taxon>
        <taxon>Pterygota</taxon>
        <taxon>Neoptera</taxon>
        <taxon>Endopterygota</taxon>
        <taxon>Diptera</taxon>
        <taxon>Nematocera</taxon>
        <taxon>Culicoidea</taxon>
        <taxon>Culicidae</taxon>
        <taxon>Anophelinae</taxon>
        <taxon>Anopheles</taxon>
    </lineage>
</organism>
<dbReference type="EMBL" id="GGFK01015784">
    <property type="protein sequence ID" value="MBW49105.1"/>
    <property type="molecule type" value="Transcribed_RNA"/>
</dbReference>
<keyword evidence="1" id="KW-0732">Signal</keyword>
<reference evidence="2" key="1">
    <citation type="submission" date="2018-01" db="EMBL/GenBank/DDBJ databases">
        <title>An insight into the sialome of Amazonian anophelines.</title>
        <authorList>
            <person name="Ribeiro J.M."/>
            <person name="Scarpassa V."/>
            <person name="Calvo E."/>
        </authorList>
    </citation>
    <scope>NUCLEOTIDE SEQUENCE</scope>
    <source>
        <tissue evidence="2">Salivary glands</tissue>
    </source>
</reference>
<name>A0A2M4B7R7_9DIPT</name>
<protein>
    <submittedName>
        <fullName evidence="2">Putative secreted protein</fullName>
    </submittedName>
</protein>
<accession>A0A2M4B7R7</accession>
<evidence type="ECO:0000313" key="2">
    <source>
        <dbReference type="EMBL" id="MBW49105.1"/>
    </source>
</evidence>
<feature type="chain" id="PRO_5014941196" evidence="1">
    <location>
        <begin position="20"/>
        <end position="72"/>
    </location>
</feature>